<dbReference type="EMBL" id="CP093445">
    <property type="protein sequence ID" value="UNO32318.1"/>
    <property type="molecule type" value="Genomic_DNA"/>
</dbReference>
<protein>
    <submittedName>
        <fullName evidence="1">Uncharacterized protein</fullName>
    </submittedName>
</protein>
<sequence length="143" mass="15967">MVITILDEQSNVVEIIPACIPHDCAIEAAKSKVREAALRGILLTAVDEDGDSVFDEEFQTFLQFIPHGRRIAANMMDRMAQNPAELHMLLSGSPQIPELISCAITDYFEKQIAIGKEYLSMPECKRQKVREQLLGMIFTKSAA</sequence>
<proteinExistence type="predicted"/>
<gene>
    <name evidence="1" type="ORF">MOV10_14340</name>
</gene>
<organism evidence="1">
    <name type="scientific">Salmonella enterica subsp. enterica serovar Abeokuta</name>
    <dbReference type="NCBI Taxonomy" id="2926665"/>
    <lineage>
        <taxon>Bacteria</taxon>
        <taxon>Pseudomonadati</taxon>
        <taxon>Pseudomonadota</taxon>
        <taxon>Gammaproteobacteria</taxon>
        <taxon>Enterobacterales</taxon>
        <taxon>Enterobacteriaceae</taxon>
        <taxon>Salmonella</taxon>
    </lineage>
</organism>
<dbReference type="AlphaFoldDB" id="A0A8T9IEH1"/>
<accession>A0A8T9IEH1</accession>
<reference evidence="1" key="1">
    <citation type="submission" date="2022-03" db="EMBL/GenBank/DDBJ databases">
        <title>Genome Sequence of a New Salmonella enterica Strain (Salmonella Abeokuta) isolated from Poultry Feed in Nigeria.</title>
        <authorList>
            <person name="Fagbamila I."/>
            <person name="Barco L."/>
            <person name="Monorella C."/>
            <person name="Beld M.V.D."/>
            <person name="Mooijman K."/>
            <person name="Hernandez-Segura A."/>
            <person name="Orsini M."/>
            <person name="Ajayi O."/>
            <person name="Ngulukun S."/>
            <person name="Jambalang A.-R."/>
            <person name="Sati N."/>
            <person name="Emmennaa P."/>
            <person name="Ankeli P."/>
            <person name="Muhammad M."/>
        </authorList>
    </citation>
    <scope>NUCLEOTIDE SEQUENCE</scope>
    <source>
        <strain evidence="1">OG19FER4</strain>
    </source>
</reference>
<dbReference type="RefSeq" id="WP_242105170.1">
    <property type="nucleotide sequence ID" value="NZ_CP093445.1"/>
</dbReference>
<name>A0A8T9IEH1_SALET</name>
<evidence type="ECO:0000313" key="1">
    <source>
        <dbReference type="EMBL" id="UNO32318.1"/>
    </source>
</evidence>